<reference evidence="2" key="1">
    <citation type="submission" date="2024-06" db="EMBL/GenBank/DDBJ databases">
        <title>Radixoralia hellwigii gen. nov., sp nov., isolated from a root canal in the human oral cavity.</title>
        <authorList>
            <person name="Bartsch S."/>
            <person name="Wittmer A."/>
            <person name="Schulz A.-K."/>
            <person name="Neumann-Schaal M."/>
            <person name="Wolf J."/>
            <person name="Gronow S."/>
            <person name="Tennert C."/>
            <person name="Haecker G."/>
            <person name="Cieplik F."/>
            <person name="Al-Ahmad A."/>
        </authorList>
    </citation>
    <scope>NUCLEOTIDE SEQUENCE [LARGE SCALE GENOMIC DNA]</scope>
    <source>
        <strain evidence="2">Wk13</strain>
    </source>
</reference>
<organism evidence="1 2">
    <name type="scientific">Dentiradicibacter hellwigii</name>
    <dbReference type="NCBI Taxonomy" id="3149053"/>
    <lineage>
        <taxon>Bacteria</taxon>
        <taxon>Pseudomonadati</taxon>
        <taxon>Pseudomonadota</taxon>
        <taxon>Betaproteobacteria</taxon>
        <taxon>Rhodocyclales</taxon>
        <taxon>Rhodocyclaceae</taxon>
        <taxon>Dentiradicibacter</taxon>
    </lineage>
</organism>
<evidence type="ECO:0000313" key="1">
    <source>
        <dbReference type="EMBL" id="MFA9950012.1"/>
    </source>
</evidence>
<protein>
    <submittedName>
        <fullName evidence="1">Uncharacterized protein</fullName>
    </submittedName>
</protein>
<evidence type="ECO:0000313" key="2">
    <source>
        <dbReference type="Proteomes" id="UP001574673"/>
    </source>
</evidence>
<dbReference type="Proteomes" id="UP001574673">
    <property type="component" value="Unassembled WGS sequence"/>
</dbReference>
<dbReference type="EMBL" id="JBEUWX010000002">
    <property type="protein sequence ID" value="MFA9950012.1"/>
    <property type="molecule type" value="Genomic_DNA"/>
</dbReference>
<proteinExistence type="predicted"/>
<accession>A0ABV4UFR7</accession>
<name>A0ABV4UFR7_9RHOO</name>
<keyword evidence="2" id="KW-1185">Reference proteome</keyword>
<comment type="caution">
    <text evidence="1">The sequence shown here is derived from an EMBL/GenBank/DDBJ whole genome shotgun (WGS) entry which is preliminary data.</text>
</comment>
<dbReference type="RefSeq" id="WP_418891100.1">
    <property type="nucleotide sequence ID" value="NZ_JBEUWX010000002.1"/>
</dbReference>
<gene>
    <name evidence="1" type="ORF">ABCS64_06730</name>
</gene>
<sequence>MWAKVDLVQVAGAVVEVVERAQCVFFRQGRQEGTGTVAQGVVFVTQGVGLTTGFVGGALFDEAAECVVGKANAVQGGEFGFGWFVTGQGTR</sequence>